<keyword evidence="2 3" id="KW-0378">Hydrolase</keyword>
<protein>
    <submittedName>
        <fullName evidence="5">NUDIX domain-containing protein</fullName>
    </submittedName>
</protein>
<evidence type="ECO:0000313" key="5">
    <source>
        <dbReference type="EMBL" id="WNQ14326.1"/>
    </source>
</evidence>
<proteinExistence type="inferred from homology"/>
<dbReference type="PROSITE" id="PS00893">
    <property type="entry name" value="NUDIX_BOX"/>
    <property type="match status" value="1"/>
</dbReference>
<dbReference type="Pfam" id="PF00293">
    <property type="entry name" value="NUDIX"/>
    <property type="match status" value="1"/>
</dbReference>
<sequence>MAGPRNLLVATVVVRNAEGKLLLIRGPRRGWECPGGRVEEGESIQAGAVREVKEETGIDVELTRFCGVYHNVTQTITIFLFMGRPTGGKLTTSEESLEVGYYPVDEGLAKVTWKNLRQRIESCLAEEAPFLVEFDENDYP</sequence>
<evidence type="ECO:0000259" key="4">
    <source>
        <dbReference type="PROSITE" id="PS51462"/>
    </source>
</evidence>
<accession>A0AA96LLI9</accession>
<dbReference type="InterPro" id="IPR020084">
    <property type="entry name" value="NUDIX_hydrolase_CS"/>
</dbReference>
<reference evidence="5 6" key="1">
    <citation type="submission" date="2022-02" db="EMBL/GenBank/DDBJ databases">
        <title>Paenibacillus sp. MBLB1776 Whole Genome Shotgun Sequencing.</title>
        <authorList>
            <person name="Hwang C.Y."/>
            <person name="Cho E.-S."/>
            <person name="Seo M.-J."/>
        </authorList>
    </citation>
    <scope>NUCLEOTIDE SEQUENCE [LARGE SCALE GENOMIC DNA]</scope>
    <source>
        <strain evidence="5 6">MBLB1776</strain>
    </source>
</reference>
<comment type="similarity">
    <text evidence="3">Belongs to the Nudix hydrolase family.</text>
</comment>
<evidence type="ECO:0000256" key="3">
    <source>
        <dbReference type="RuleBase" id="RU003476"/>
    </source>
</evidence>
<name>A0AA96LLI9_9BACL</name>
<feature type="domain" description="Nudix hydrolase" evidence="4">
    <location>
        <begin position="4"/>
        <end position="125"/>
    </location>
</feature>
<evidence type="ECO:0000256" key="2">
    <source>
        <dbReference type="ARBA" id="ARBA00022801"/>
    </source>
</evidence>
<dbReference type="Proteomes" id="UP001305702">
    <property type="component" value="Chromosome"/>
</dbReference>
<dbReference type="EMBL" id="CP130318">
    <property type="protein sequence ID" value="WNQ14326.1"/>
    <property type="molecule type" value="Genomic_DNA"/>
</dbReference>
<dbReference type="RefSeq" id="WP_315608098.1">
    <property type="nucleotide sequence ID" value="NZ_CP130318.1"/>
</dbReference>
<dbReference type="PROSITE" id="PS51462">
    <property type="entry name" value="NUDIX"/>
    <property type="match status" value="1"/>
</dbReference>
<dbReference type="GO" id="GO:0016787">
    <property type="term" value="F:hydrolase activity"/>
    <property type="evidence" value="ECO:0007669"/>
    <property type="project" value="UniProtKB-KW"/>
</dbReference>
<dbReference type="CDD" id="cd02883">
    <property type="entry name" value="NUDIX_Hydrolase"/>
    <property type="match status" value="1"/>
</dbReference>
<organism evidence="5 6">
    <name type="scientific">Paenibacillus aurantius</name>
    <dbReference type="NCBI Taxonomy" id="2918900"/>
    <lineage>
        <taxon>Bacteria</taxon>
        <taxon>Bacillati</taxon>
        <taxon>Bacillota</taxon>
        <taxon>Bacilli</taxon>
        <taxon>Bacillales</taxon>
        <taxon>Paenibacillaceae</taxon>
        <taxon>Paenibacillus</taxon>
    </lineage>
</organism>
<dbReference type="SUPFAM" id="SSF55811">
    <property type="entry name" value="Nudix"/>
    <property type="match status" value="1"/>
</dbReference>
<dbReference type="KEGG" id="paun:MJA45_24590"/>
<comment type="cofactor">
    <cofactor evidence="1">
        <name>Mg(2+)</name>
        <dbReference type="ChEBI" id="CHEBI:18420"/>
    </cofactor>
</comment>
<evidence type="ECO:0000313" key="6">
    <source>
        <dbReference type="Proteomes" id="UP001305702"/>
    </source>
</evidence>
<dbReference type="Gene3D" id="3.90.79.10">
    <property type="entry name" value="Nucleoside Triphosphate Pyrophosphohydrolase"/>
    <property type="match status" value="1"/>
</dbReference>
<keyword evidence="6" id="KW-1185">Reference proteome</keyword>
<dbReference type="PANTHER" id="PTHR43046:SF16">
    <property type="entry name" value="ADP-RIBOSE PYROPHOSPHATASE YJHB-RELATED"/>
    <property type="match status" value="1"/>
</dbReference>
<dbReference type="InterPro" id="IPR020476">
    <property type="entry name" value="Nudix_hydrolase"/>
</dbReference>
<dbReference type="PRINTS" id="PR00502">
    <property type="entry name" value="NUDIXFAMILY"/>
</dbReference>
<evidence type="ECO:0000256" key="1">
    <source>
        <dbReference type="ARBA" id="ARBA00001946"/>
    </source>
</evidence>
<dbReference type="PANTHER" id="PTHR43046">
    <property type="entry name" value="GDP-MANNOSE MANNOSYL HYDROLASE"/>
    <property type="match status" value="1"/>
</dbReference>
<dbReference type="AlphaFoldDB" id="A0AA96LLI9"/>
<dbReference type="InterPro" id="IPR015797">
    <property type="entry name" value="NUDIX_hydrolase-like_dom_sf"/>
</dbReference>
<dbReference type="InterPro" id="IPR000086">
    <property type="entry name" value="NUDIX_hydrolase_dom"/>
</dbReference>
<gene>
    <name evidence="5" type="ORF">MJA45_24590</name>
</gene>